<dbReference type="FunFam" id="1.10.540.10:FF:000002">
    <property type="entry name" value="Acyl-CoA dehydrogenase FadE19"/>
    <property type="match status" value="1"/>
</dbReference>
<dbReference type="FunFam" id="1.20.140.10:FF:000001">
    <property type="entry name" value="Acyl-CoA dehydrogenase"/>
    <property type="match status" value="1"/>
</dbReference>
<evidence type="ECO:0000259" key="7">
    <source>
        <dbReference type="Pfam" id="PF00441"/>
    </source>
</evidence>
<name>A0AAX4NF93_9ARCH</name>
<reference evidence="10 11" key="1">
    <citation type="submission" date="2023-09" db="EMBL/GenBank/DDBJ databases">
        <authorList>
            <person name="Golyshina O.V."/>
            <person name="Lunev E.A."/>
            <person name="Bargiela R."/>
            <person name="Gaines M.C."/>
            <person name="Daum B."/>
            <person name="Bale N.J."/>
            <person name="Koenen M."/>
            <person name="Sinninghe Damst J.S."/>
            <person name="Yakimov M."/>
            <person name="Golyshin P.N."/>
        </authorList>
    </citation>
    <scope>NUCLEOTIDE SEQUENCE [LARGE SCALE GENOMIC DNA]</scope>
    <source>
        <strain evidence="10 11">M1</strain>
    </source>
</reference>
<dbReference type="RefSeq" id="WP_393972084.1">
    <property type="nucleotide sequence ID" value="NZ_CP133772.1"/>
</dbReference>
<dbReference type="PANTHER" id="PTHR43884">
    <property type="entry name" value="ACYL-COA DEHYDROGENASE"/>
    <property type="match status" value="1"/>
</dbReference>
<feature type="domain" description="Acyl-CoA dehydrogenase/oxidase N-terminal" evidence="9">
    <location>
        <begin position="8"/>
        <end position="116"/>
    </location>
</feature>
<comment type="similarity">
    <text evidence="2 6">Belongs to the acyl-CoA dehydrogenase family.</text>
</comment>
<dbReference type="Gene3D" id="1.10.540.10">
    <property type="entry name" value="Acyl-CoA dehydrogenase/oxidase, N-terminal domain"/>
    <property type="match status" value="1"/>
</dbReference>
<dbReference type="InterPro" id="IPR009075">
    <property type="entry name" value="AcylCo_DH/oxidase_C"/>
</dbReference>
<dbReference type="InterPro" id="IPR006091">
    <property type="entry name" value="Acyl-CoA_Oxase/DH_mid-dom"/>
</dbReference>
<proteinExistence type="inferred from homology"/>
<dbReference type="InterPro" id="IPR037069">
    <property type="entry name" value="AcylCoA_DH/ox_N_sf"/>
</dbReference>
<dbReference type="Gene3D" id="1.20.140.10">
    <property type="entry name" value="Butyryl-CoA Dehydrogenase, subunit A, domain 3"/>
    <property type="match status" value="1"/>
</dbReference>
<dbReference type="InterPro" id="IPR009100">
    <property type="entry name" value="AcylCoA_DH/oxidase_NM_dom_sf"/>
</dbReference>
<dbReference type="Pfam" id="PF02771">
    <property type="entry name" value="Acyl-CoA_dh_N"/>
    <property type="match status" value="1"/>
</dbReference>
<gene>
    <name evidence="10" type="ORF">OXIME_000687</name>
</gene>
<dbReference type="PANTHER" id="PTHR43884:SF12">
    <property type="entry name" value="ISOVALERYL-COA DEHYDROGENASE, MITOCHONDRIAL-RELATED"/>
    <property type="match status" value="1"/>
</dbReference>
<evidence type="ECO:0000259" key="8">
    <source>
        <dbReference type="Pfam" id="PF02770"/>
    </source>
</evidence>
<accession>A0AAX4NF93</accession>
<evidence type="ECO:0000259" key="9">
    <source>
        <dbReference type="Pfam" id="PF02771"/>
    </source>
</evidence>
<dbReference type="GeneID" id="95967418"/>
<evidence type="ECO:0000313" key="11">
    <source>
        <dbReference type="Proteomes" id="UP001451606"/>
    </source>
</evidence>
<evidence type="ECO:0000256" key="2">
    <source>
        <dbReference type="ARBA" id="ARBA00009347"/>
    </source>
</evidence>
<dbReference type="InterPro" id="IPR036250">
    <property type="entry name" value="AcylCo_DH-like_C"/>
</dbReference>
<dbReference type="Pfam" id="PF02770">
    <property type="entry name" value="Acyl-CoA_dh_M"/>
    <property type="match status" value="1"/>
</dbReference>
<evidence type="ECO:0000256" key="4">
    <source>
        <dbReference type="ARBA" id="ARBA00022827"/>
    </source>
</evidence>
<evidence type="ECO:0000313" key="10">
    <source>
        <dbReference type="EMBL" id="WYY00131.1"/>
    </source>
</evidence>
<evidence type="ECO:0000256" key="3">
    <source>
        <dbReference type="ARBA" id="ARBA00022630"/>
    </source>
</evidence>
<dbReference type="Gene3D" id="2.40.110.10">
    <property type="entry name" value="Butyryl-CoA Dehydrogenase, subunit A, domain 2"/>
    <property type="match status" value="1"/>
</dbReference>
<evidence type="ECO:0000256" key="5">
    <source>
        <dbReference type="ARBA" id="ARBA00023002"/>
    </source>
</evidence>
<dbReference type="KEGG" id="omr:OXIME_000687"/>
<sequence>MLDVETYNIFKDSVKEFAKREVSGIASKMDREDYFPMDVFKKMGKAGFLGTTIPEKYGGSGMDYESQAIIEEELGYYSPSLALSFGAHSNLCLDNLYRNGSEEIRKNYVPKLASGEWLGSLCLTEPSSGSDALAMKTHAEKKGDHYVLSGSKTYITNAPYADLFLVYARTGQSYTAFVVLSDDMGFSRGKKFDKMGMRGSPTGEIFFDEIKLGEDRIIGKFGDAKNIILSGLNSERVILSFIFTGISRRSLEIALDYAINRKQFGLPISDFELIQEKLAVMYTKLQTSRLLCEKSLKTLEKDKMDALSAASAIYYAAECSEYISREAIQILGGLGYIREGEVERFLRDAILGQIGAGTTEIRKKLISQGLVKRYKEKGNIED</sequence>
<dbReference type="SUPFAM" id="SSF47203">
    <property type="entry name" value="Acyl-CoA dehydrogenase C-terminal domain-like"/>
    <property type="match status" value="1"/>
</dbReference>
<dbReference type="GO" id="GO:0006552">
    <property type="term" value="P:L-leucine catabolic process"/>
    <property type="evidence" value="ECO:0007669"/>
    <property type="project" value="TreeGrafter"/>
</dbReference>
<keyword evidence="3 6" id="KW-0285">Flavoprotein</keyword>
<dbReference type="GO" id="GO:0050660">
    <property type="term" value="F:flavin adenine dinucleotide binding"/>
    <property type="evidence" value="ECO:0007669"/>
    <property type="project" value="InterPro"/>
</dbReference>
<dbReference type="InterPro" id="IPR046373">
    <property type="entry name" value="Acyl-CoA_Oxase/DH_mid-dom_sf"/>
</dbReference>
<dbReference type="AlphaFoldDB" id="A0AAX4NF93"/>
<keyword evidence="11" id="KW-1185">Reference proteome</keyword>
<feature type="domain" description="Acyl-CoA dehydrogenase/oxidase C-terminal" evidence="7">
    <location>
        <begin position="227"/>
        <end position="370"/>
    </location>
</feature>
<organism evidence="10 11">
    <name type="scientific">Oxyplasma meridianum</name>
    <dbReference type="NCBI Taxonomy" id="3073602"/>
    <lineage>
        <taxon>Archaea</taxon>
        <taxon>Methanobacteriati</taxon>
        <taxon>Thermoplasmatota</taxon>
        <taxon>Thermoplasmata</taxon>
        <taxon>Thermoplasmatales</taxon>
        <taxon>Thermoplasmataceae</taxon>
        <taxon>Oxyplasma</taxon>
    </lineage>
</organism>
<dbReference type="InterPro" id="IPR013786">
    <property type="entry name" value="AcylCoA_DH/ox_N"/>
</dbReference>
<dbReference type="PROSITE" id="PS00072">
    <property type="entry name" value="ACYL_COA_DH_1"/>
    <property type="match status" value="1"/>
</dbReference>
<feature type="domain" description="Acyl-CoA oxidase/dehydrogenase middle" evidence="8">
    <location>
        <begin position="121"/>
        <end position="209"/>
    </location>
</feature>
<evidence type="ECO:0000256" key="6">
    <source>
        <dbReference type="RuleBase" id="RU362125"/>
    </source>
</evidence>
<protein>
    <submittedName>
        <fullName evidence="10">Acyl-CoA dehydrogenase family protein</fullName>
    </submittedName>
</protein>
<dbReference type="PROSITE" id="PS00073">
    <property type="entry name" value="ACYL_COA_DH_2"/>
    <property type="match status" value="1"/>
</dbReference>
<keyword evidence="4 6" id="KW-0274">FAD</keyword>
<dbReference type="Pfam" id="PF00441">
    <property type="entry name" value="Acyl-CoA_dh_1"/>
    <property type="match status" value="1"/>
</dbReference>
<evidence type="ECO:0000256" key="1">
    <source>
        <dbReference type="ARBA" id="ARBA00001974"/>
    </source>
</evidence>
<dbReference type="EMBL" id="CP133772">
    <property type="protein sequence ID" value="WYY00131.1"/>
    <property type="molecule type" value="Genomic_DNA"/>
</dbReference>
<comment type="cofactor">
    <cofactor evidence="1 6">
        <name>FAD</name>
        <dbReference type="ChEBI" id="CHEBI:57692"/>
    </cofactor>
</comment>
<dbReference type="GO" id="GO:0003995">
    <property type="term" value="F:acyl-CoA dehydrogenase activity"/>
    <property type="evidence" value="ECO:0007669"/>
    <property type="project" value="InterPro"/>
</dbReference>
<dbReference type="Proteomes" id="UP001451606">
    <property type="component" value="Chromosome"/>
</dbReference>
<dbReference type="SUPFAM" id="SSF56645">
    <property type="entry name" value="Acyl-CoA dehydrogenase NM domain-like"/>
    <property type="match status" value="1"/>
</dbReference>
<keyword evidence="5 6" id="KW-0560">Oxidoreductase</keyword>
<dbReference type="InterPro" id="IPR006089">
    <property type="entry name" value="Acyl-CoA_DH_CS"/>
</dbReference>